<dbReference type="Proteomes" id="UP000229370">
    <property type="component" value="Unassembled WGS sequence"/>
</dbReference>
<accession>A0A2M8GMF2</accession>
<dbReference type="AlphaFoldDB" id="A0A2M8GMF2"/>
<feature type="domain" description="UDP-glucose/GDP-mannose dehydrogenase C-terminal" evidence="11">
    <location>
        <begin position="311"/>
        <end position="413"/>
    </location>
</feature>
<feature type="binding site" evidence="10">
    <location>
        <position position="35"/>
    </location>
    <ligand>
        <name>NAD(+)</name>
        <dbReference type="ChEBI" id="CHEBI:57540"/>
    </ligand>
</feature>
<feature type="binding site" evidence="9">
    <location>
        <position position="318"/>
    </location>
    <ligand>
        <name>substrate</name>
    </ligand>
</feature>
<dbReference type="SUPFAM" id="SSF52413">
    <property type="entry name" value="UDP-glucose/GDP-mannose dehydrogenase C-terminal domain"/>
    <property type="match status" value="1"/>
</dbReference>
<dbReference type="Pfam" id="PF00984">
    <property type="entry name" value="UDPG_MGDP_dh"/>
    <property type="match status" value="1"/>
</dbReference>
<evidence type="ECO:0000256" key="8">
    <source>
        <dbReference type="PIRSR" id="PIRSR500134-1"/>
    </source>
</evidence>
<dbReference type="Pfam" id="PF03721">
    <property type="entry name" value="UDPG_MGDP_dh_N"/>
    <property type="match status" value="1"/>
</dbReference>
<comment type="similarity">
    <text evidence="2 7">Belongs to the UDP-glucose/GDP-mannose dehydrogenase family.</text>
</comment>
<protein>
    <recommendedName>
        <fullName evidence="3 7">UDP-glucose 6-dehydrogenase</fullName>
        <ecNumber evidence="3 7">1.1.1.22</ecNumber>
    </recommendedName>
</protein>
<organism evidence="12 13">
    <name type="scientific">Candidatus Roizmanbacteria bacterium CG_4_8_14_3_um_filter_36_10</name>
    <dbReference type="NCBI Taxonomy" id="1974834"/>
    <lineage>
        <taxon>Bacteria</taxon>
        <taxon>Candidatus Roizmaniibacteriota</taxon>
    </lineage>
</organism>
<dbReference type="SMART" id="SM00984">
    <property type="entry name" value="UDPG_MGDP_dh_C"/>
    <property type="match status" value="1"/>
</dbReference>
<feature type="binding site" evidence="10">
    <location>
        <position position="325"/>
    </location>
    <ligand>
        <name>NAD(+)</name>
        <dbReference type="ChEBI" id="CHEBI:57540"/>
    </ligand>
</feature>
<sequence length="432" mass="47996">MTITFIGHGYVGLVTACIFADFGNEVFVVGHTKEKVARLRKGDPIIYEPTLKELLKKNLQAKRLHFTLDFQEAIPRSEIVFIAVGTPPKDNGEADLSAIFDVSRKLAKYLKRGLTVVACKSTVPVGTNKKIEAILLKHKPKGAEIAVASCPEFLREGTAIYDTLNPDRVVIGTSSKKAAEKLIELHKSLNGKRVMTDLASAELIKYTANSMLATKISFANLISFYCEKTGADVETVLDAVGLDERIGRVFMNPGVGYGGSCLPKDVKAITQTGSNLNINVDFLKAIENINQTAQKNLIQKIKRYSPGKKIAIWGLSFKPDTDDIREAPSINIINQLLELGFKIFAYDPVANTNIKKIFVNKINLLTDQNKPLENADALVILTEWNEFKQTDLKNIKKLLKYPVIFDGRNLYNPQLMKKLGFKYFSVGRKSVL</sequence>
<reference evidence="13" key="1">
    <citation type="submission" date="2017-09" db="EMBL/GenBank/DDBJ databases">
        <title>Depth-based differentiation of microbial function through sediment-hosted aquifers and enrichment of novel symbionts in the deep terrestrial subsurface.</title>
        <authorList>
            <person name="Probst A.J."/>
            <person name="Ladd B."/>
            <person name="Jarett J.K."/>
            <person name="Geller-Mcgrath D.E."/>
            <person name="Sieber C.M.K."/>
            <person name="Emerson J.B."/>
            <person name="Anantharaman K."/>
            <person name="Thomas B.C."/>
            <person name="Malmstrom R."/>
            <person name="Stieglmeier M."/>
            <person name="Klingl A."/>
            <person name="Woyke T."/>
            <person name="Ryan C.M."/>
            <person name="Banfield J.F."/>
        </authorList>
    </citation>
    <scope>NUCLEOTIDE SEQUENCE [LARGE SCALE GENOMIC DNA]</scope>
</reference>
<dbReference type="UniPathway" id="UPA00038">
    <property type="reaction ID" value="UER00491"/>
</dbReference>
<name>A0A2M8GMF2_9BACT</name>
<dbReference type="Gene3D" id="1.20.5.100">
    <property type="entry name" value="Cytochrome c1, transmembrane anchor, C-terminal"/>
    <property type="match status" value="1"/>
</dbReference>
<dbReference type="SUPFAM" id="SSF48179">
    <property type="entry name" value="6-phosphogluconate dehydrogenase C-terminal domain-like"/>
    <property type="match status" value="1"/>
</dbReference>
<dbReference type="GO" id="GO:0006065">
    <property type="term" value="P:UDP-glucuronate biosynthetic process"/>
    <property type="evidence" value="ECO:0007669"/>
    <property type="project" value="UniProtKB-UniPathway"/>
</dbReference>
<evidence type="ECO:0000256" key="7">
    <source>
        <dbReference type="PIRNR" id="PIRNR000124"/>
    </source>
</evidence>
<proteinExistence type="inferred from homology"/>
<dbReference type="Pfam" id="PF03720">
    <property type="entry name" value="UDPG_MGDP_dh_C"/>
    <property type="match status" value="1"/>
</dbReference>
<feature type="binding site" evidence="10">
    <location>
        <position position="122"/>
    </location>
    <ligand>
        <name>NAD(+)</name>
        <dbReference type="ChEBI" id="CHEBI:57540"/>
    </ligand>
</feature>
<dbReference type="InterPro" id="IPR028357">
    <property type="entry name" value="UDPglc_DH_bac"/>
</dbReference>
<comment type="catalytic activity">
    <reaction evidence="6 7">
        <text>UDP-alpha-D-glucose + 2 NAD(+) + H2O = UDP-alpha-D-glucuronate + 2 NADH + 3 H(+)</text>
        <dbReference type="Rhea" id="RHEA:23596"/>
        <dbReference type="ChEBI" id="CHEBI:15377"/>
        <dbReference type="ChEBI" id="CHEBI:15378"/>
        <dbReference type="ChEBI" id="CHEBI:57540"/>
        <dbReference type="ChEBI" id="CHEBI:57945"/>
        <dbReference type="ChEBI" id="CHEBI:58052"/>
        <dbReference type="ChEBI" id="CHEBI:58885"/>
        <dbReference type="EC" id="1.1.1.22"/>
    </reaction>
</comment>
<feature type="binding site" evidence="10">
    <location>
        <position position="86"/>
    </location>
    <ligand>
        <name>NAD(+)</name>
        <dbReference type="ChEBI" id="CHEBI:57540"/>
    </ligand>
</feature>
<feature type="binding site" evidence="9">
    <location>
        <begin position="250"/>
        <end position="254"/>
    </location>
    <ligand>
        <name>substrate</name>
    </ligand>
</feature>
<dbReference type="InterPro" id="IPR014026">
    <property type="entry name" value="UDP-Glc/GDP-Man_DH_dimer"/>
</dbReference>
<evidence type="ECO:0000256" key="10">
    <source>
        <dbReference type="PIRSR" id="PIRSR500134-3"/>
    </source>
</evidence>
<dbReference type="GO" id="GO:0000271">
    <property type="term" value="P:polysaccharide biosynthetic process"/>
    <property type="evidence" value="ECO:0007669"/>
    <property type="project" value="InterPro"/>
</dbReference>
<dbReference type="PIRSF" id="PIRSF000124">
    <property type="entry name" value="UDPglc_GDPman_dh"/>
    <property type="match status" value="1"/>
</dbReference>
<dbReference type="SUPFAM" id="SSF51735">
    <property type="entry name" value="NAD(P)-binding Rossmann-fold domains"/>
    <property type="match status" value="1"/>
</dbReference>
<dbReference type="InterPro" id="IPR014027">
    <property type="entry name" value="UDP-Glc/GDP-Man_DH_C"/>
</dbReference>
<evidence type="ECO:0000256" key="3">
    <source>
        <dbReference type="ARBA" id="ARBA00012954"/>
    </source>
</evidence>
<dbReference type="GO" id="GO:0003979">
    <property type="term" value="F:UDP-glucose 6-dehydrogenase activity"/>
    <property type="evidence" value="ECO:0007669"/>
    <property type="project" value="UniProtKB-EC"/>
</dbReference>
<dbReference type="PIRSF" id="PIRSF500134">
    <property type="entry name" value="UDPglc_DH_bac"/>
    <property type="match status" value="1"/>
</dbReference>
<gene>
    <name evidence="12" type="ORF">CO007_03465</name>
</gene>
<dbReference type="InterPro" id="IPR001732">
    <property type="entry name" value="UDP-Glc/GDP-Man_DH_N"/>
</dbReference>
<feature type="binding site" evidence="10">
    <location>
        <position position="156"/>
    </location>
    <ligand>
        <name>NAD(+)</name>
        <dbReference type="ChEBI" id="CHEBI:57540"/>
    </ligand>
</feature>
<dbReference type="InterPro" id="IPR036291">
    <property type="entry name" value="NAD(P)-bd_dom_sf"/>
</dbReference>
<evidence type="ECO:0000259" key="11">
    <source>
        <dbReference type="SMART" id="SM00984"/>
    </source>
</evidence>
<comment type="pathway">
    <text evidence="1">Nucleotide-sugar biosynthesis; UDP-alpha-D-glucuronate biosynthesis; UDP-alpha-D-glucuronate from UDP-alpha-D-glucose: step 1/1.</text>
</comment>
<comment type="caution">
    <text evidence="12">The sequence shown here is derived from an EMBL/GenBank/DDBJ whole genome shotgun (WGS) entry which is preliminary data.</text>
</comment>
<feature type="binding site" evidence="9">
    <location>
        <begin position="153"/>
        <end position="156"/>
    </location>
    <ligand>
        <name>substrate</name>
    </ligand>
</feature>
<evidence type="ECO:0000256" key="9">
    <source>
        <dbReference type="PIRSR" id="PIRSR500134-2"/>
    </source>
</evidence>
<dbReference type="InterPro" id="IPR036220">
    <property type="entry name" value="UDP-Glc/GDP-Man_DH_C_sf"/>
</dbReference>
<dbReference type="NCBIfam" id="TIGR03026">
    <property type="entry name" value="NDP-sugDHase"/>
    <property type="match status" value="1"/>
</dbReference>
<keyword evidence="5 7" id="KW-0520">NAD</keyword>
<dbReference type="PANTHER" id="PTHR43750">
    <property type="entry name" value="UDP-GLUCOSE 6-DEHYDROGENASE TUAD"/>
    <property type="match status" value="1"/>
</dbReference>
<dbReference type="PANTHER" id="PTHR43750:SF3">
    <property type="entry name" value="UDP-GLUCOSE 6-DEHYDROGENASE TUAD"/>
    <property type="match status" value="1"/>
</dbReference>
<dbReference type="InterPro" id="IPR017476">
    <property type="entry name" value="UDP-Glc/GDP-Man"/>
</dbReference>
<dbReference type="InterPro" id="IPR008927">
    <property type="entry name" value="6-PGluconate_DH-like_C_sf"/>
</dbReference>
<feature type="binding site" evidence="10">
    <location>
        <position position="264"/>
    </location>
    <ligand>
        <name>NAD(+)</name>
        <dbReference type="ChEBI" id="CHEBI:57540"/>
    </ligand>
</feature>
<dbReference type="Gene3D" id="3.40.50.720">
    <property type="entry name" value="NAD(P)-binding Rossmann-like Domain"/>
    <property type="match status" value="2"/>
</dbReference>
<dbReference type="EC" id="1.1.1.22" evidence="3 7"/>
<dbReference type="EMBL" id="PFQK01000055">
    <property type="protein sequence ID" value="PJC81721.1"/>
    <property type="molecule type" value="Genomic_DNA"/>
</dbReference>
<evidence type="ECO:0000313" key="12">
    <source>
        <dbReference type="EMBL" id="PJC81721.1"/>
    </source>
</evidence>
<dbReference type="GO" id="GO:0051287">
    <property type="term" value="F:NAD binding"/>
    <property type="evidence" value="ECO:0007669"/>
    <property type="project" value="InterPro"/>
</dbReference>
<evidence type="ECO:0000256" key="2">
    <source>
        <dbReference type="ARBA" id="ARBA00006601"/>
    </source>
</evidence>
<evidence type="ECO:0000256" key="4">
    <source>
        <dbReference type="ARBA" id="ARBA00023002"/>
    </source>
</evidence>
<evidence type="ECO:0000256" key="6">
    <source>
        <dbReference type="ARBA" id="ARBA00047473"/>
    </source>
</evidence>
<feature type="binding site" evidence="9">
    <location>
        <position position="258"/>
    </location>
    <ligand>
        <name>substrate</name>
    </ligand>
</feature>
<feature type="binding site" evidence="9">
    <location>
        <position position="205"/>
    </location>
    <ligand>
        <name>substrate</name>
    </ligand>
</feature>
<evidence type="ECO:0000256" key="5">
    <source>
        <dbReference type="ARBA" id="ARBA00023027"/>
    </source>
</evidence>
<feature type="active site" description="Nucleophile" evidence="8">
    <location>
        <position position="261"/>
    </location>
</feature>
<evidence type="ECO:0000256" key="1">
    <source>
        <dbReference type="ARBA" id="ARBA00004701"/>
    </source>
</evidence>
<keyword evidence="4 7" id="KW-0560">Oxidoreductase</keyword>
<evidence type="ECO:0000313" key="13">
    <source>
        <dbReference type="Proteomes" id="UP000229370"/>
    </source>
</evidence>